<dbReference type="Gene3D" id="1.10.357.140">
    <property type="entry name" value="UbiA prenyltransferase"/>
    <property type="match status" value="1"/>
</dbReference>
<comment type="caution">
    <text evidence="5">The sequence shown here is derived from an EMBL/GenBank/DDBJ whole genome shotgun (WGS) entry which is preliminary data.</text>
</comment>
<keyword evidence="4" id="KW-0472">Membrane</keyword>
<dbReference type="PANTHER" id="PTHR42723">
    <property type="entry name" value="CHLOROPHYLL SYNTHASE"/>
    <property type="match status" value="1"/>
</dbReference>
<dbReference type="EMBL" id="SZYE01000278">
    <property type="protein sequence ID" value="TKR22001.1"/>
    <property type="molecule type" value="Genomic_DNA"/>
</dbReference>
<dbReference type="AlphaFoldDB" id="A0A7Z8JXB5"/>
<name>A0A7Z8JXB5_9CELL</name>
<evidence type="ECO:0000256" key="2">
    <source>
        <dbReference type="ARBA" id="ARBA00022692"/>
    </source>
</evidence>
<dbReference type="GO" id="GO:0016020">
    <property type="term" value="C:membrane"/>
    <property type="evidence" value="ECO:0007669"/>
    <property type="project" value="UniProtKB-SubCell"/>
</dbReference>
<proteinExistence type="predicted"/>
<dbReference type="PANTHER" id="PTHR42723:SF1">
    <property type="entry name" value="CHLOROPHYLL SYNTHASE, CHLOROPLASTIC"/>
    <property type="match status" value="1"/>
</dbReference>
<sequence length="96" mass="9494">MRDHLELVRAPAVLTVLGDTVAGASAAGLPVAGRRALLPLASACLYAGGMALNDWADRDLDAVERPERPVPSGRIGAGRALGVAAGLGAAGLALAA</sequence>
<reference evidence="5 6" key="1">
    <citation type="submission" date="2019-05" db="EMBL/GenBank/DDBJ databases">
        <title>Genome sequence of Cellulomonas hominis strain CS1.</title>
        <authorList>
            <person name="Belmont J."/>
            <person name="Maclea K.S."/>
        </authorList>
    </citation>
    <scope>NUCLEOTIDE SEQUENCE [LARGE SCALE GENOMIC DNA]</scope>
    <source>
        <strain evidence="5 6">CS1</strain>
    </source>
</reference>
<evidence type="ECO:0000256" key="3">
    <source>
        <dbReference type="ARBA" id="ARBA00022989"/>
    </source>
</evidence>
<accession>A0A7Z8JXB5</accession>
<dbReference type="InterPro" id="IPR000537">
    <property type="entry name" value="UbiA_prenyltransferase"/>
</dbReference>
<comment type="subcellular location">
    <subcellularLocation>
        <location evidence="1">Membrane</location>
        <topology evidence="1">Multi-pass membrane protein</topology>
    </subcellularLocation>
</comment>
<dbReference type="Proteomes" id="UP000308121">
    <property type="component" value="Unassembled WGS sequence"/>
</dbReference>
<evidence type="ECO:0000256" key="4">
    <source>
        <dbReference type="ARBA" id="ARBA00023136"/>
    </source>
</evidence>
<dbReference type="GO" id="GO:0016765">
    <property type="term" value="F:transferase activity, transferring alkyl or aryl (other than methyl) groups"/>
    <property type="evidence" value="ECO:0007669"/>
    <property type="project" value="InterPro"/>
</dbReference>
<keyword evidence="5" id="KW-0808">Transferase</keyword>
<feature type="non-terminal residue" evidence="5">
    <location>
        <position position="96"/>
    </location>
</feature>
<dbReference type="InterPro" id="IPR050475">
    <property type="entry name" value="Prenyltransferase_related"/>
</dbReference>
<gene>
    <name evidence="5" type="ORF">FA014_18785</name>
</gene>
<dbReference type="Pfam" id="PF01040">
    <property type="entry name" value="UbiA"/>
    <property type="match status" value="1"/>
</dbReference>
<organism evidence="5 6">
    <name type="scientific">Cellulomonas hominis</name>
    <dbReference type="NCBI Taxonomy" id="156981"/>
    <lineage>
        <taxon>Bacteria</taxon>
        <taxon>Bacillati</taxon>
        <taxon>Actinomycetota</taxon>
        <taxon>Actinomycetes</taxon>
        <taxon>Micrococcales</taxon>
        <taxon>Cellulomonadaceae</taxon>
        <taxon>Cellulomonas</taxon>
    </lineage>
</organism>
<keyword evidence="3" id="KW-1133">Transmembrane helix</keyword>
<keyword evidence="2" id="KW-0812">Transmembrane</keyword>
<protein>
    <submittedName>
        <fullName evidence="5">4-hydroxybenzoate polyprenyltransferase</fullName>
    </submittedName>
</protein>
<dbReference type="InterPro" id="IPR044878">
    <property type="entry name" value="UbiA_sf"/>
</dbReference>
<evidence type="ECO:0000313" key="5">
    <source>
        <dbReference type="EMBL" id="TKR22001.1"/>
    </source>
</evidence>
<evidence type="ECO:0000313" key="6">
    <source>
        <dbReference type="Proteomes" id="UP000308121"/>
    </source>
</evidence>
<evidence type="ECO:0000256" key="1">
    <source>
        <dbReference type="ARBA" id="ARBA00004141"/>
    </source>
</evidence>